<protein>
    <recommendedName>
        <fullName evidence="9">Ribosomal RNA-processing protein 43</fullName>
    </recommendedName>
</protein>
<dbReference type="GO" id="GO:0000176">
    <property type="term" value="C:nuclear exosome (RNase complex)"/>
    <property type="evidence" value="ECO:0007669"/>
    <property type="project" value="UniProtKB-ARBA"/>
</dbReference>
<sequence length="344" mass="37430">MAATSTTANAPSALTFPREIFAALQPRQYLLAHLSPASKSQTSVRPNGRKPTEFRKLSVNTDSLTHCNGSAVVRMGNTAVVCGVRGEILLARDVPNPPTISTNDEDNDRDELARLGLLVPNVELSTGSNPSHIPGQAPSGLAQSLASRLLQLLSTTGLVASKDLRIWYQPIIEQEPEVGSEPEIIAYWTLYLDILYISLDGAALDAAWLAMLAALRSVKLPKAWWDPDMEAIICSDSIADAKALSLRGLPIPAGFAVFDETPEGVEDTTQEKGWILADPDQFEEEHCREHISVVVDMSGDAANSIRAIDKRGGSFVDVEKMRTIVDLTQQRWKECKDVLDAQST</sequence>
<accession>A0A6A6WK11</accession>
<dbReference type="SUPFAM" id="SSF54211">
    <property type="entry name" value="Ribosomal protein S5 domain 2-like"/>
    <property type="match status" value="1"/>
</dbReference>
<evidence type="ECO:0000259" key="10">
    <source>
        <dbReference type="Pfam" id="PF01138"/>
    </source>
</evidence>
<dbReference type="GO" id="GO:0016075">
    <property type="term" value="P:rRNA catabolic process"/>
    <property type="evidence" value="ECO:0007669"/>
    <property type="project" value="TreeGrafter"/>
</dbReference>
<dbReference type="GO" id="GO:0071028">
    <property type="term" value="P:nuclear mRNA surveillance"/>
    <property type="evidence" value="ECO:0007669"/>
    <property type="project" value="TreeGrafter"/>
</dbReference>
<evidence type="ECO:0000256" key="6">
    <source>
        <dbReference type="ARBA" id="ARBA00022835"/>
    </source>
</evidence>
<dbReference type="Gene3D" id="3.30.230.70">
    <property type="entry name" value="GHMP Kinase, N-terminal domain"/>
    <property type="match status" value="1"/>
</dbReference>
<dbReference type="GO" id="GO:0071038">
    <property type="term" value="P:TRAMP-dependent tRNA surveillance pathway"/>
    <property type="evidence" value="ECO:0007669"/>
    <property type="project" value="TreeGrafter"/>
</dbReference>
<comment type="similarity">
    <text evidence="3">Belongs to the RNase PH family.</text>
</comment>
<dbReference type="GO" id="GO:0035925">
    <property type="term" value="F:mRNA 3'-UTR AU-rich region binding"/>
    <property type="evidence" value="ECO:0007669"/>
    <property type="project" value="TreeGrafter"/>
</dbReference>
<dbReference type="OrthoDB" id="45882at2759"/>
<evidence type="ECO:0000313" key="12">
    <source>
        <dbReference type="Proteomes" id="UP000799437"/>
    </source>
</evidence>
<dbReference type="PANTHER" id="PTHR11097">
    <property type="entry name" value="EXOSOME COMPLEX EXONUCLEASE RIBOSOMAL RNA PROCESSING PROTEIN"/>
    <property type="match status" value="1"/>
</dbReference>
<keyword evidence="8" id="KW-0539">Nucleus</keyword>
<dbReference type="Proteomes" id="UP000799437">
    <property type="component" value="Unassembled WGS sequence"/>
</dbReference>
<keyword evidence="11" id="KW-0689">Ribosomal protein</keyword>
<dbReference type="GO" id="GO:0005840">
    <property type="term" value="C:ribosome"/>
    <property type="evidence" value="ECO:0007669"/>
    <property type="project" value="UniProtKB-KW"/>
</dbReference>
<dbReference type="PANTHER" id="PTHR11097:SF9">
    <property type="entry name" value="EXOSOME COMPLEX COMPONENT RRP43"/>
    <property type="match status" value="1"/>
</dbReference>
<dbReference type="EMBL" id="ML996565">
    <property type="protein sequence ID" value="KAF2762497.1"/>
    <property type="molecule type" value="Genomic_DNA"/>
</dbReference>
<comment type="subcellular location">
    <subcellularLocation>
        <location evidence="1">Cytoplasm</location>
    </subcellularLocation>
    <subcellularLocation>
        <location evidence="2">Nucleus</location>
        <location evidence="2">Nucleolus</location>
    </subcellularLocation>
</comment>
<dbReference type="RefSeq" id="XP_033604948.1">
    <property type="nucleotide sequence ID" value="XM_033747795.1"/>
</dbReference>
<dbReference type="GO" id="GO:0000177">
    <property type="term" value="C:cytoplasmic exosome (RNase complex)"/>
    <property type="evidence" value="ECO:0007669"/>
    <property type="project" value="TreeGrafter"/>
</dbReference>
<evidence type="ECO:0000256" key="3">
    <source>
        <dbReference type="ARBA" id="ARBA00006678"/>
    </source>
</evidence>
<dbReference type="InterPro" id="IPR020568">
    <property type="entry name" value="Ribosomal_Su5_D2-typ_SF"/>
</dbReference>
<dbReference type="GeneID" id="54488849"/>
<keyword evidence="7" id="KW-0694">RNA-binding</keyword>
<evidence type="ECO:0000256" key="8">
    <source>
        <dbReference type="ARBA" id="ARBA00023242"/>
    </source>
</evidence>
<dbReference type="SUPFAM" id="SSF55666">
    <property type="entry name" value="Ribonuclease PH domain 2-like"/>
    <property type="match status" value="1"/>
</dbReference>
<keyword evidence="12" id="KW-1185">Reference proteome</keyword>
<keyword evidence="6" id="KW-0271">Exosome</keyword>
<dbReference type="InterPro" id="IPR027408">
    <property type="entry name" value="PNPase/RNase_PH_dom_sf"/>
</dbReference>
<gene>
    <name evidence="11" type="ORF">EJ05DRAFT_506217</name>
</gene>
<dbReference type="AlphaFoldDB" id="A0A6A6WK11"/>
<evidence type="ECO:0000256" key="4">
    <source>
        <dbReference type="ARBA" id="ARBA00022490"/>
    </source>
</evidence>
<evidence type="ECO:0000256" key="7">
    <source>
        <dbReference type="ARBA" id="ARBA00022884"/>
    </source>
</evidence>
<dbReference type="InterPro" id="IPR050590">
    <property type="entry name" value="Exosome_comp_Rrp42_subfam"/>
</dbReference>
<keyword evidence="11" id="KW-0687">Ribonucleoprotein</keyword>
<dbReference type="GO" id="GO:0034475">
    <property type="term" value="P:U4 snRNA 3'-end processing"/>
    <property type="evidence" value="ECO:0007669"/>
    <property type="project" value="TreeGrafter"/>
</dbReference>
<evidence type="ECO:0000256" key="5">
    <source>
        <dbReference type="ARBA" id="ARBA00022552"/>
    </source>
</evidence>
<proteinExistence type="inferred from homology"/>
<dbReference type="InterPro" id="IPR036345">
    <property type="entry name" value="ExoRNase_PH_dom2_sf"/>
</dbReference>
<dbReference type="Pfam" id="PF01138">
    <property type="entry name" value="RNase_PH"/>
    <property type="match status" value="1"/>
</dbReference>
<organism evidence="11 12">
    <name type="scientific">Pseudovirgaria hyperparasitica</name>
    <dbReference type="NCBI Taxonomy" id="470096"/>
    <lineage>
        <taxon>Eukaryota</taxon>
        <taxon>Fungi</taxon>
        <taxon>Dikarya</taxon>
        <taxon>Ascomycota</taxon>
        <taxon>Pezizomycotina</taxon>
        <taxon>Dothideomycetes</taxon>
        <taxon>Dothideomycetes incertae sedis</taxon>
        <taxon>Acrospermales</taxon>
        <taxon>Acrospermaceae</taxon>
        <taxon>Pseudovirgaria</taxon>
    </lineage>
</organism>
<name>A0A6A6WK11_9PEZI</name>
<evidence type="ECO:0000256" key="2">
    <source>
        <dbReference type="ARBA" id="ARBA00004604"/>
    </source>
</evidence>
<reference evidence="11" key="1">
    <citation type="journal article" date="2020" name="Stud. Mycol.">
        <title>101 Dothideomycetes genomes: a test case for predicting lifestyles and emergence of pathogens.</title>
        <authorList>
            <person name="Haridas S."/>
            <person name="Albert R."/>
            <person name="Binder M."/>
            <person name="Bloem J."/>
            <person name="Labutti K."/>
            <person name="Salamov A."/>
            <person name="Andreopoulos B."/>
            <person name="Baker S."/>
            <person name="Barry K."/>
            <person name="Bills G."/>
            <person name="Bluhm B."/>
            <person name="Cannon C."/>
            <person name="Castanera R."/>
            <person name="Culley D."/>
            <person name="Daum C."/>
            <person name="Ezra D."/>
            <person name="Gonzalez J."/>
            <person name="Henrissat B."/>
            <person name="Kuo A."/>
            <person name="Liang C."/>
            <person name="Lipzen A."/>
            <person name="Lutzoni F."/>
            <person name="Magnuson J."/>
            <person name="Mondo S."/>
            <person name="Nolan M."/>
            <person name="Ohm R."/>
            <person name="Pangilinan J."/>
            <person name="Park H.-J."/>
            <person name="Ramirez L."/>
            <person name="Alfaro M."/>
            <person name="Sun H."/>
            <person name="Tritt A."/>
            <person name="Yoshinaga Y."/>
            <person name="Zwiers L.-H."/>
            <person name="Turgeon B."/>
            <person name="Goodwin S."/>
            <person name="Spatafora J."/>
            <person name="Crous P."/>
            <person name="Grigoriev I."/>
        </authorList>
    </citation>
    <scope>NUCLEOTIDE SEQUENCE</scope>
    <source>
        <strain evidence="11">CBS 121739</strain>
    </source>
</reference>
<evidence type="ECO:0000313" key="11">
    <source>
        <dbReference type="EMBL" id="KAF2762497.1"/>
    </source>
</evidence>
<keyword evidence="5" id="KW-0698">rRNA processing</keyword>
<dbReference type="GO" id="GO:0034473">
    <property type="term" value="P:U1 snRNA 3'-end processing"/>
    <property type="evidence" value="ECO:0007669"/>
    <property type="project" value="TreeGrafter"/>
</dbReference>
<feature type="domain" description="Exoribonuclease phosphorolytic" evidence="10">
    <location>
        <begin position="53"/>
        <end position="221"/>
    </location>
</feature>
<dbReference type="GO" id="GO:0000467">
    <property type="term" value="P:exonucleolytic trimming to generate mature 3'-end of 5.8S rRNA from tricistronic rRNA transcript (SSU-rRNA, 5.8S rRNA, LSU-rRNA)"/>
    <property type="evidence" value="ECO:0007669"/>
    <property type="project" value="TreeGrafter"/>
</dbReference>
<evidence type="ECO:0000256" key="1">
    <source>
        <dbReference type="ARBA" id="ARBA00004496"/>
    </source>
</evidence>
<keyword evidence="4" id="KW-0963">Cytoplasm</keyword>
<dbReference type="GO" id="GO:0071035">
    <property type="term" value="P:nuclear polyadenylation-dependent rRNA catabolic process"/>
    <property type="evidence" value="ECO:0007669"/>
    <property type="project" value="TreeGrafter"/>
</dbReference>
<dbReference type="GO" id="GO:0005730">
    <property type="term" value="C:nucleolus"/>
    <property type="evidence" value="ECO:0007669"/>
    <property type="project" value="UniProtKB-SubCell"/>
</dbReference>
<dbReference type="GO" id="GO:0034476">
    <property type="term" value="P:U5 snRNA 3'-end processing"/>
    <property type="evidence" value="ECO:0007669"/>
    <property type="project" value="TreeGrafter"/>
</dbReference>
<evidence type="ECO:0000256" key="9">
    <source>
        <dbReference type="ARBA" id="ARBA00030617"/>
    </source>
</evidence>
<dbReference type="InterPro" id="IPR001247">
    <property type="entry name" value="ExoRNase_PH_dom1"/>
</dbReference>